<reference evidence="1" key="1">
    <citation type="submission" date="2022-08" db="EMBL/GenBank/DDBJ databases">
        <title>Genome Sequence of Lecanicillium fungicola.</title>
        <authorList>
            <person name="Buettner E."/>
        </authorList>
    </citation>
    <scope>NUCLEOTIDE SEQUENCE</scope>
    <source>
        <strain evidence="1">Babe33</strain>
    </source>
</reference>
<evidence type="ECO:0000313" key="1">
    <source>
        <dbReference type="EMBL" id="KAJ2983894.1"/>
    </source>
</evidence>
<name>A0ACC1NXV0_9HYPO</name>
<sequence length="246" mass="27162">MVKHQRRIHWCGLRQQQVVGGYKSDLSVSEVPPILTQTNMPWPGPTAVVIDQALSRGGQSIYRAAWSGIDPTQRLYQYHMQNASECAIQKQPCVIRHAQSMEITQEPFCIGKQGNVGVAPLGSSMSQFFQGPRALGALSESHSSVEDILYTQNMAAPMSSSPGPSIVSHTSSDRRNTLCTRVGQDSNTYVMHSIATVDQQPTVQLNQWIEQTQTGESYIYSTAAERMQWCHEQAALELARLGRLAG</sequence>
<accession>A0ACC1NXV0</accession>
<dbReference type="Proteomes" id="UP001143910">
    <property type="component" value="Unassembled WGS sequence"/>
</dbReference>
<dbReference type="EMBL" id="JANJQO010000013">
    <property type="protein sequence ID" value="KAJ2983894.1"/>
    <property type="molecule type" value="Genomic_DNA"/>
</dbReference>
<gene>
    <name evidence="1" type="ORF">NQ176_g356</name>
</gene>
<keyword evidence="2" id="KW-1185">Reference proteome</keyword>
<proteinExistence type="predicted"/>
<evidence type="ECO:0000313" key="2">
    <source>
        <dbReference type="Proteomes" id="UP001143910"/>
    </source>
</evidence>
<organism evidence="1 2">
    <name type="scientific">Zarea fungicola</name>
    <dbReference type="NCBI Taxonomy" id="93591"/>
    <lineage>
        <taxon>Eukaryota</taxon>
        <taxon>Fungi</taxon>
        <taxon>Dikarya</taxon>
        <taxon>Ascomycota</taxon>
        <taxon>Pezizomycotina</taxon>
        <taxon>Sordariomycetes</taxon>
        <taxon>Hypocreomycetidae</taxon>
        <taxon>Hypocreales</taxon>
        <taxon>Cordycipitaceae</taxon>
        <taxon>Zarea</taxon>
    </lineage>
</organism>
<protein>
    <submittedName>
        <fullName evidence="1">Uncharacterized protein</fullName>
    </submittedName>
</protein>
<comment type="caution">
    <text evidence="1">The sequence shown here is derived from an EMBL/GenBank/DDBJ whole genome shotgun (WGS) entry which is preliminary data.</text>
</comment>